<dbReference type="Proteomes" id="UP000054481">
    <property type="component" value="Unassembled WGS sequence"/>
</dbReference>
<keyword evidence="2" id="KW-1185">Reference proteome</keyword>
<dbReference type="EMBL" id="KQ030698">
    <property type="protein sequence ID" value="KJZ69567.1"/>
    <property type="molecule type" value="Genomic_DNA"/>
</dbReference>
<organism evidence="1 2">
    <name type="scientific">Hirsutella minnesotensis 3608</name>
    <dbReference type="NCBI Taxonomy" id="1043627"/>
    <lineage>
        <taxon>Eukaryota</taxon>
        <taxon>Fungi</taxon>
        <taxon>Dikarya</taxon>
        <taxon>Ascomycota</taxon>
        <taxon>Pezizomycotina</taxon>
        <taxon>Sordariomycetes</taxon>
        <taxon>Hypocreomycetidae</taxon>
        <taxon>Hypocreales</taxon>
        <taxon>Ophiocordycipitaceae</taxon>
        <taxon>Hirsutella</taxon>
    </lineage>
</organism>
<dbReference type="AlphaFoldDB" id="A0A0F7ZWU2"/>
<gene>
    <name evidence="1" type="ORF">HIM_11029</name>
</gene>
<evidence type="ECO:0000313" key="1">
    <source>
        <dbReference type="EMBL" id="KJZ69567.1"/>
    </source>
</evidence>
<name>A0A0F7ZWU2_9HYPO</name>
<accession>A0A0F7ZWU2</accession>
<dbReference type="OrthoDB" id="10261556at2759"/>
<sequence>MRPVAAFVGLTIHDGLACREWSRCGFLSTSRKRLKVHCKEAHGWQVSRADPAHWTEVKLQTFFTVPGDAIRYFCVAAPDGDDGSGGSRTLAIRGASTPRAGRDRELVADITAQWAAQKAQQDEMLRVLADGALKHELTNWLNRTGWTLHFTERDLREIHECSRMPGRDDDELRVLAAALERLFFWCCIDGLRSFYFFVGPFTLPWQFSGARRLS</sequence>
<proteinExistence type="predicted"/>
<reference evidence="1 2" key="1">
    <citation type="journal article" date="2014" name="Genome Biol. Evol.">
        <title>Comparative genomics and transcriptomics analyses reveal divergent lifestyle features of nematode endoparasitic fungus Hirsutella minnesotensis.</title>
        <authorList>
            <person name="Lai Y."/>
            <person name="Liu K."/>
            <person name="Zhang X."/>
            <person name="Zhang X."/>
            <person name="Li K."/>
            <person name="Wang N."/>
            <person name="Shu C."/>
            <person name="Wu Y."/>
            <person name="Wang C."/>
            <person name="Bushley K.E."/>
            <person name="Xiang M."/>
            <person name="Liu X."/>
        </authorList>
    </citation>
    <scope>NUCLEOTIDE SEQUENCE [LARGE SCALE GENOMIC DNA]</scope>
    <source>
        <strain evidence="1 2">3608</strain>
    </source>
</reference>
<evidence type="ECO:0000313" key="2">
    <source>
        <dbReference type="Proteomes" id="UP000054481"/>
    </source>
</evidence>
<protein>
    <submittedName>
        <fullName evidence="1">Uncharacterized protein</fullName>
    </submittedName>
</protein>